<organism evidence="3 4">
    <name type="scientific">Halorubrum trueperi</name>
    <dbReference type="NCBI Taxonomy" id="2004704"/>
    <lineage>
        <taxon>Archaea</taxon>
        <taxon>Methanobacteriati</taxon>
        <taxon>Methanobacteriota</taxon>
        <taxon>Stenosarchaea group</taxon>
        <taxon>Halobacteria</taxon>
        <taxon>Halobacteriales</taxon>
        <taxon>Haloferacaceae</taxon>
        <taxon>Halorubrum</taxon>
    </lineage>
</organism>
<dbReference type="AlphaFoldDB" id="A0ABD5UE94"/>
<proteinExistence type="predicted"/>
<feature type="domain" description="DUF7511" evidence="2">
    <location>
        <begin position="21"/>
        <end position="60"/>
    </location>
</feature>
<dbReference type="RefSeq" id="WP_379764114.1">
    <property type="nucleotide sequence ID" value="NZ_JBHSXI010000001.1"/>
</dbReference>
<comment type="caution">
    <text evidence="3">The sequence shown here is derived from an EMBL/GenBank/DDBJ whole genome shotgun (WGS) entry which is preliminary data.</text>
</comment>
<dbReference type="InterPro" id="IPR055933">
    <property type="entry name" value="DUF7511"/>
</dbReference>
<sequence length="60" mass="7074">MSTSSTRVRAERPELVCKRTGDDSEDGEVTFFERERDPDERTTRWITVRESDLVPSAKWR</sequence>
<dbReference type="Pfam" id="PF24351">
    <property type="entry name" value="DUF7511"/>
    <property type="match status" value="1"/>
</dbReference>
<gene>
    <name evidence="3" type="ORF">ACFQEY_01560</name>
</gene>
<evidence type="ECO:0000313" key="4">
    <source>
        <dbReference type="Proteomes" id="UP001596333"/>
    </source>
</evidence>
<dbReference type="Proteomes" id="UP001596333">
    <property type="component" value="Unassembled WGS sequence"/>
</dbReference>
<protein>
    <recommendedName>
        <fullName evidence="2">DUF7511 domain-containing protein</fullName>
    </recommendedName>
</protein>
<feature type="region of interest" description="Disordered" evidence="1">
    <location>
        <begin position="1"/>
        <end position="39"/>
    </location>
</feature>
<keyword evidence="4" id="KW-1185">Reference proteome</keyword>
<reference evidence="3 4" key="1">
    <citation type="journal article" date="2019" name="Int. J. Syst. Evol. Microbiol.">
        <title>The Global Catalogue of Microorganisms (GCM) 10K type strain sequencing project: providing services to taxonomists for standard genome sequencing and annotation.</title>
        <authorList>
            <consortium name="The Broad Institute Genomics Platform"/>
            <consortium name="The Broad Institute Genome Sequencing Center for Infectious Disease"/>
            <person name="Wu L."/>
            <person name="Ma J."/>
        </authorList>
    </citation>
    <scope>NUCLEOTIDE SEQUENCE [LARGE SCALE GENOMIC DNA]</scope>
    <source>
        <strain evidence="3 4">Y73</strain>
    </source>
</reference>
<evidence type="ECO:0000313" key="3">
    <source>
        <dbReference type="EMBL" id="MFC6887744.1"/>
    </source>
</evidence>
<dbReference type="EMBL" id="JBHSXI010000001">
    <property type="protein sequence ID" value="MFC6887744.1"/>
    <property type="molecule type" value="Genomic_DNA"/>
</dbReference>
<accession>A0ABD5UE94</accession>
<evidence type="ECO:0000256" key="1">
    <source>
        <dbReference type="SAM" id="MobiDB-lite"/>
    </source>
</evidence>
<evidence type="ECO:0000259" key="2">
    <source>
        <dbReference type="Pfam" id="PF24351"/>
    </source>
</evidence>
<feature type="compositionally biased region" description="Basic and acidic residues" evidence="1">
    <location>
        <begin position="8"/>
        <end position="22"/>
    </location>
</feature>
<name>A0ABD5UE94_9EURY</name>